<dbReference type="CDD" id="cd00118">
    <property type="entry name" value="LysM"/>
    <property type="match status" value="2"/>
</dbReference>
<feature type="region of interest" description="Disordered" evidence="1">
    <location>
        <begin position="54"/>
        <end position="109"/>
    </location>
</feature>
<evidence type="ECO:0000313" key="3">
    <source>
        <dbReference type="EMBL" id="QDT20637.1"/>
    </source>
</evidence>
<dbReference type="PANTHER" id="PTHR34700:SF4">
    <property type="entry name" value="PHAGE-LIKE ELEMENT PBSX PROTEIN XKDP"/>
    <property type="match status" value="1"/>
</dbReference>
<feature type="compositionally biased region" description="Polar residues" evidence="1">
    <location>
        <begin position="145"/>
        <end position="164"/>
    </location>
</feature>
<dbReference type="Proteomes" id="UP000320421">
    <property type="component" value="Chromosome"/>
</dbReference>
<name>A0A517PMM3_9PLAN</name>
<proteinExistence type="predicted"/>
<feature type="compositionally biased region" description="Polar residues" evidence="1">
    <location>
        <begin position="362"/>
        <end position="378"/>
    </location>
</feature>
<dbReference type="EMBL" id="CP036266">
    <property type="protein sequence ID" value="QDT20637.1"/>
    <property type="molecule type" value="Genomic_DNA"/>
</dbReference>
<feature type="compositionally biased region" description="Polar residues" evidence="1">
    <location>
        <begin position="332"/>
        <end position="347"/>
    </location>
</feature>
<evidence type="ECO:0000259" key="2">
    <source>
        <dbReference type="PROSITE" id="PS51782"/>
    </source>
</evidence>
<dbReference type="RefSeq" id="WP_145183730.1">
    <property type="nucleotide sequence ID" value="NZ_CP036266.1"/>
</dbReference>
<protein>
    <submittedName>
        <fullName evidence="3">LysM domain/BON superfamily protein</fullName>
    </submittedName>
</protein>
<reference evidence="3 4" key="1">
    <citation type="submission" date="2019-02" db="EMBL/GenBank/DDBJ databases">
        <title>Deep-cultivation of Planctomycetes and their phenomic and genomic characterization uncovers novel biology.</title>
        <authorList>
            <person name="Wiegand S."/>
            <person name="Jogler M."/>
            <person name="Boedeker C."/>
            <person name="Pinto D."/>
            <person name="Vollmers J."/>
            <person name="Rivas-Marin E."/>
            <person name="Kohn T."/>
            <person name="Peeters S.H."/>
            <person name="Heuer A."/>
            <person name="Rast P."/>
            <person name="Oberbeckmann S."/>
            <person name="Bunk B."/>
            <person name="Jeske O."/>
            <person name="Meyerdierks A."/>
            <person name="Storesund J.E."/>
            <person name="Kallscheuer N."/>
            <person name="Luecker S."/>
            <person name="Lage O.M."/>
            <person name="Pohl T."/>
            <person name="Merkel B.J."/>
            <person name="Hornburger P."/>
            <person name="Mueller R.-W."/>
            <person name="Bruemmer F."/>
            <person name="Labrenz M."/>
            <person name="Spormann A.M."/>
            <person name="Op den Camp H."/>
            <person name="Overmann J."/>
            <person name="Amann R."/>
            <person name="Jetten M.S.M."/>
            <person name="Mascher T."/>
            <person name="Medema M.H."/>
            <person name="Devos D.P."/>
            <person name="Kaster A.-K."/>
            <person name="Ovreas L."/>
            <person name="Rohde M."/>
            <person name="Galperin M.Y."/>
            <person name="Jogler C."/>
        </authorList>
    </citation>
    <scope>NUCLEOTIDE SEQUENCE [LARGE SCALE GENOMIC DNA]</scope>
    <source>
        <strain evidence="3 4">HG66A1</strain>
    </source>
</reference>
<feature type="compositionally biased region" description="Polar residues" evidence="1">
    <location>
        <begin position="265"/>
        <end position="274"/>
    </location>
</feature>
<feature type="region of interest" description="Disordered" evidence="1">
    <location>
        <begin position="255"/>
        <end position="283"/>
    </location>
</feature>
<dbReference type="SUPFAM" id="SSF54106">
    <property type="entry name" value="LysM domain"/>
    <property type="match status" value="1"/>
</dbReference>
<keyword evidence="4" id="KW-1185">Reference proteome</keyword>
<gene>
    <name evidence="3" type="ORF">HG66A1_24250</name>
</gene>
<evidence type="ECO:0000256" key="1">
    <source>
        <dbReference type="SAM" id="MobiDB-lite"/>
    </source>
</evidence>
<feature type="region of interest" description="Disordered" evidence="1">
    <location>
        <begin position="332"/>
        <end position="378"/>
    </location>
</feature>
<dbReference type="SMART" id="SM00257">
    <property type="entry name" value="LysM"/>
    <property type="match status" value="2"/>
</dbReference>
<dbReference type="InterPro" id="IPR018392">
    <property type="entry name" value="LysM"/>
</dbReference>
<feature type="domain" description="LysM" evidence="2">
    <location>
        <begin position="409"/>
        <end position="458"/>
    </location>
</feature>
<sequence>MHQDKKVGLALALLVIGFVGAFCLRQENNTTVEIPELNDPHYLDEQIADKDRTPYLGATTKDPLETQLGSEQTLTGISDSPRATKETGVAVPTISHTKPGGQAKSGNAERWGEMPDFLKEIELPEEEVSIENQFTSSDLSDDQFEPNQNQTFAQPQAPDSTQASDPLKNETRKPAHNNAWEVNPAQRNPEPANSGERRPLQYRVHTVRSGETLSEISIRYLGTSRKYREIFNINRDQLRSPNDIREGMKLRIPVYPTPEMKPQSAGRQTNTGTPAVSGKRTVGQMVSQPKLKSENGSVQFEGLIESLSQSAEKGAPDTQDVGKAVKRLENSLSSQQLEDSAGMNSIPDSYRKFIPVPRSPLTPGTTDKGTRTGHSLSQVQPENVDEIVEDLFESLPDASKNSTQGEQAKTYVIQKGDTLESIALRIYGKRSAAFQIYQKNRDLLKNANYIMPGMRLQLP</sequence>
<dbReference type="PROSITE" id="PS51782">
    <property type="entry name" value="LYSM"/>
    <property type="match status" value="2"/>
</dbReference>
<evidence type="ECO:0000313" key="4">
    <source>
        <dbReference type="Proteomes" id="UP000320421"/>
    </source>
</evidence>
<dbReference type="PANTHER" id="PTHR34700">
    <property type="entry name" value="POTASSIUM BINDING PROTEIN KBP"/>
    <property type="match status" value="1"/>
</dbReference>
<dbReference type="AlphaFoldDB" id="A0A517PMM3"/>
<dbReference type="Gene3D" id="3.10.350.10">
    <property type="entry name" value="LysM domain"/>
    <property type="match status" value="2"/>
</dbReference>
<feature type="domain" description="LysM" evidence="2">
    <location>
        <begin position="203"/>
        <end position="252"/>
    </location>
</feature>
<dbReference type="InterPro" id="IPR052196">
    <property type="entry name" value="Bact_Kbp"/>
</dbReference>
<dbReference type="OrthoDB" id="292277at2"/>
<dbReference type="InterPro" id="IPR036779">
    <property type="entry name" value="LysM_dom_sf"/>
</dbReference>
<feature type="compositionally biased region" description="Polar residues" evidence="1">
    <location>
        <begin position="67"/>
        <end position="78"/>
    </location>
</feature>
<accession>A0A517PMM3</accession>
<feature type="region of interest" description="Disordered" evidence="1">
    <location>
        <begin position="133"/>
        <end position="202"/>
    </location>
</feature>
<dbReference type="Pfam" id="PF01476">
    <property type="entry name" value="LysM"/>
    <property type="match status" value="2"/>
</dbReference>
<organism evidence="3 4">
    <name type="scientific">Gimesia chilikensis</name>
    <dbReference type="NCBI Taxonomy" id="2605989"/>
    <lineage>
        <taxon>Bacteria</taxon>
        <taxon>Pseudomonadati</taxon>
        <taxon>Planctomycetota</taxon>
        <taxon>Planctomycetia</taxon>
        <taxon>Planctomycetales</taxon>
        <taxon>Planctomycetaceae</taxon>
        <taxon>Gimesia</taxon>
    </lineage>
</organism>